<keyword evidence="3" id="KW-1185">Reference proteome</keyword>
<evidence type="ECO:0000313" key="3">
    <source>
        <dbReference type="Proteomes" id="UP001139035"/>
    </source>
</evidence>
<name>A0A9X1TDV2_9HYPH</name>
<evidence type="ECO:0000256" key="1">
    <source>
        <dbReference type="ARBA" id="ARBA00007274"/>
    </source>
</evidence>
<dbReference type="AlphaFoldDB" id="A0A9X1TDV2"/>
<dbReference type="Proteomes" id="UP001139035">
    <property type="component" value="Unassembled WGS sequence"/>
</dbReference>
<dbReference type="Pfam" id="PF00132">
    <property type="entry name" value="Hexapep"/>
    <property type="match status" value="1"/>
</dbReference>
<dbReference type="RefSeq" id="WP_233721644.1">
    <property type="nucleotide sequence ID" value="NZ_JAJUWU010000026.1"/>
</dbReference>
<dbReference type="Gene3D" id="2.160.10.10">
    <property type="entry name" value="Hexapeptide repeat proteins"/>
    <property type="match status" value="1"/>
</dbReference>
<evidence type="ECO:0000313" key="2">
    <source>
        <dbReference type="EMBL" id="MCE7030568.1"/>
    </source>
</evidence>
<protein>
    <submittedName>
        <fullName evidence="2">CatB-related O-acetyltransferase</fullName>
    </submittedName>
</protein>
<dbReference type="InterPro" id="IPR011004">
    <property type="entry name" value="Trimer_LpxA-like_sf"/>
</dbReference>
<comment type="similarity">
    <text evidence="1">Belongs to the transferase hexapeptide repeat family.</text>
</comment>
<organism evidence="2 3">
    <name type="scientific">Jiella avicenniae</name>
    <dbReference type="NCBI Taxonomy" id="2907202"/>
    <lineage>
        <taxon>Bacteria</taxon>
        <taxon>Pseudomonadati</taxon>
        <taxon>Pseudomonadota</taxon>
        <taxon>Alphaproteobacteria</taxon>
        <taxon>Hyphomicrobiales</taxon>
        <taxon>Aurantimonadaceae</taxon>
        <taxon>Jiella</taxon>
    </lineage>
</organism>
<dbReference type="SUPFAM" id="SSF51161">
    <property type="entry name" value="Trimeric LpxA-like enzymes"/>
    <property type="match status" value="1"/>
</dbReference>
<dbReference type="PANTHER" id="PTHR43300:SF11">
    <property type="entry name" value="ACETYLTRANSFERASE RV3034C-RELATED"/>
    <property type="match status" value="1"/>
</dbReference>
<gene>
    <name evidence="2" type="ORF">LZD57_21485</name>
</gene>
<dbReference type="InterPro" id="IPR050179">
    <property type="entry name" value="Trans_hexapeptide_repeat"/>
</dbReference>
<comment type="caution">
    <text evidence="2">The sequence shown here is derived from an EMBL/GenBank/DDBJ whole genome shotgun (WGS) entry which is preliminary data.</text>
</comment>
<proteinExistence type="inferred from homology"/>
<reference evidence="2" key="1">
    <citation type="submission" date="2022-01" db="EMBL/GenBank/DDBJ databases">
        <title>Jiella avicenniae sp. nov., a novel endophytic bacterium isolated from bark of Avicennia marina.</title>
        <authorList>
            <person name="Tuo L."/>
        </authorList>
    </citation>
    <scope>NUCLEOTIDE SEQUENCE</scope>
    <source>
        <strain evidence="2">CBK1P-4</strain>
    </source>
</reference>
<dbReference type="CDD" id="cd03349">
    <property type="entry name" value="LbH_XAT"/>
    <property type="match status" value="1"/>
</dbReference>
<dbReference type="EMBL" id="JAJUWU010000026">
    <property type="protein sequence ID" value="MCE7030568.1"/>
    <property type="molecule type" value="Genomic_DNA"/>
</dbReference>
<dbReference type="InterPro" id="IPR001451">
    <property type="entry name" value="Hexapep"/>
</dbReference>
<sequence length="205" mass="22649">MAFYTRDALADEIEKKGWSIGEFTYGRPVVRDWNSGTKLTIGKYGSISVGVEIFLSGNHRTDWVTTYPFSALRPAFRHIKGHPATKGEVIIGHDVWLGAGCRILSGVRIGHGACIGTNAVVTKDVPAYAIVGGNPATIIKKRFTDRQIEELLEIAWWNWPAEDVEANVPLLLSGDIDKFIREHRRVSTMRGDGSEKPSELSKAAE</sequence>
<dbReference type="PANTHER" id="PTHR43300">
    <property type="entry name" value="ACETYLTRANSFERASE"/>
    <property type="match status" value="1"/>
</dbReference>
<accession>A0A9X1TDV2</accession>